<gene>
    <name evidence="1" type="ORF">L2764_18865</name>
</gene>
<reference evidence="1 2" key="1">
    <citation type="submission" date="2022-01" db="EMBL/GenBank/DDBJ databases">
        <title>Whole genome-based taxonomy of the Shewanellaceae.</title>
        <authorList>
            <person name="Martin-Rodriguez A.J."/>
        </authorList>
    </citation>
    <scope>NUCLEOTIDE SEQUENCE [LARGE SCALE GENOMIC DNA]</scope>
    <source>
        <strain evidence="1 2">DSM 17177</strain>
    </source>
</reference>
<dbReference type="EMBL" id="JAKIKS010000090">
    <property type="protein sequence ID" value="MCL1126489.1"/>
    <property type="molecule type" value="Genomic_DNA"/>
</dbReference>
<comment type="caution">
    <text evidence="1">The sequence shown here is derived from an EMBL/GenBank/DDBJ whole genome shotgun (WGS) entry which is preliminary data.</text>
</comment>
<proteinExistence type="predicted"/>
<sequence length="121" mass="13053">MNKFILYVFYSVILLASSFAFSTDGWIPSAKLSFVRTMSQTTVQPPGSFEVGIVGGFTLPNGVSCETGIITTLGSVESSDEMYELLVTAFIHDRSVDLGITDDLARSAFPGRCSLTFVGIH</sequence>
<keyword evidence="2" id="KW-1185">Reference proteome</keyword>
<evidence type="ECO:0000313" key="2">
    <source>
        <dbReference type="Proteomes" id="UP001203423"/>
    </source>
</evidence>
<protein>
    <submittedName>
        <fullName evidence="1">Uncharacterized protein</fullName>
    </submittedName>
</protein>
<dbReference type="Proteomes" id="UP001203423">
    <property type="component" value="Unassembled WGS sequence"/>
</dbReference>
<evidence type="ECO:0000313" key="1">
    <source>
        <dbReference type="EMBL" id="MCL1126489.1"/>
    </source>
</evidence>
<organism evidence="1 2">
    <name type="scientific">Shewanella surugensis</name>
    <dbReference type="NCBI Taxonomy" id="212020"/>
    <lineage>
        <taxon>Bacteria</taxon>
        <taxon>Pseudomonadati</taxon>
        <taxon>Pseudomonadota</taxon>
        <taxon>Gammaproteobacteria</taxon>
        <taxon>Alteromonadales</taxon>
        <taxon>Shewanellaceae</taxon>
        <taxon>Shewanella</taxon>
    </lineage>
</organism>
<dbReference type="RefSeq" id="WP_248941877.1">
    <property type="nucleotide sequence ID" value="NZ_JAKIKS010000090.1"/>
</dbReference>
<name>A0ABT0LG02_9GAMM</name>
<accession>A0ABT0LG02</accession>